<dbReference type="GO" id="GO:0008270">
    <property type="term" value="F:zinc ion binding"/>
    <property type="evidence" value="ECO:0007669"/>
    <property type="project" value="UniProtKB-KW"/>
</dbReference>
<reference evidence="7" key="1">
    <citation type="submission" date="2021-01" db="EMBL/GenBank/DDBJ databases">
        <authorList>
            <person name="Corre E."/>
            <person name="Pelletier E."/>
            <person name="Niang G."/>
            <person name="Scheremetjew M."/>
            <person name="Finn R."/>
            <person name="Kale V."/>
            <person name="Holt S."/>
            <person name="Cochrane G."/>
            <person name="Meng A."/>
            <person name="Brown T."/>
            <person name="Cohen L."/>
        </authorList>
    </citation>
    <scope>NUCLEOTIDE SEQUENCE</scope>
    <source>
        <strain evidence="7">GSO104</strain>
    </source>
</reference>
<dbReference type="AlphaFoldDB" id="A0A7S4VEA6"/>
<dbReference type="GO" id="GO:0046540">
    <property type="term" value="C:U4/U6 x U5 tri-snRNP complex"/>
    <property type="evidence" value="ECO:0007669"/>
    <property type="project" value="TreeGrafter"/>
</dbReference>
<keyword evidence="4" id="KW-0539">Nucleus</keyword>
<name>A0A7S4VEA6_9STRA</name>
<keyword evidence="3" id="KW-0862">Zinc</keyword>
<dbReference type="SUPFAM" id="SSF57667">
    <property type="entry name" value="beta-beta-alpha zinc fingers"/>
    <property type="match status" value="1"/>
</dbReference>
<dbReference type="SMART" id="SM00451">
    <property type="entry name" value="ZnF_U1"/>
    <property type="match status" value="1"/>
</dbReference>
<evidence type="ECO:0000259" key="6">
    <source>
        <dbReference type="SMART" id="SM00451"/>
    </source>
</evidence>
<feature type="compositionally biased region" description="Basic residues" evidence="5">
    <location>
        <begin position="241"/>
        <end position="254"/>
    </location>
</feature>
<feature type="compositionally biased region" description="Basic and acidic residues" evidence="5">
    <location>
        <begin position="228"/>
        <end position="240"/>
    </location>
</feature>
<dbReference type="GO" id="GO:0005681">
    <property type="term" value="C:spliceosomal complex"/>
    <property type="evidence" value="ECO:0007669"/>
    <property type="project" value="InterPro"/>
</dbReference>
<proteinExistence type="predicted"/>
<dbReference type="PANTHER" id="PTHR45986">
    <property type="entry name" value="ZINC FINGER MATRIN-TYPE PROTEIN 2"/>
    <property type="match status" value="1"/>
</dbReference>
<gene>
    <name evidence="7" type="ORF">DBRI00130_LOCUS675</name>
</gene>
<feature type="compositionally biased region" description="Gly residues" evidence="5">
    <location>
        <begin position="274"/>
        <end position="285"/>
    </location>
</feature>
<dbReference type="InterPro" id="IPR003604">
    <property type="entry name" value="Matrin/U1-like-C_Znf_C2H2"/>
</dbReference>
<protein>
    <recommendedName>
        <fullName evidence="6">U1-type domain-containing protein</fullName>
    </recommendedName>
</protein>
<feature type="compositionally biased region" description="Low complexity" evidence="5">
    <location>
        <begin position="24"/>
        <end position="40"/>
    </location>
</feature>
<feature type="compositionally biased region" description="Basic and acidic residues" evidence="5">
    <location>
        <begin position="205"/>
        <end position="215"/>
    </location>
</feature>
<dbReference type="InterPro" id="IPR036236">
    <property type="entry name" value="Znf_C2H2_sf"/>
</dbReference>
<dbReference type="Pfam" id="PF12874">
    <property type="entry name" value="zf-met"/>
    <property type="match status" value="1"/>
</dbReference>
<keyword evidence="2" id="KW-0863">Zinc-finger</keyword>
<sequence>MASNVERRTWDKKAYEARAKARSNNDPSSSSSYYAPSEQEQSGDKRKQLPSALQQLHDEDDDGKKEEFQPAEAGRAGPAKSQRAFLRARKNKVDLTSKLGTTEIINPDAVSNSGGNKEDGCVAITDGITKSSTGVGWHCRVCDCFLKDSLTYLDHINGRKHQRHLGFSMRAEKSSTSDVSNKLAILAKKKRDEEEQRSFSVGFNKKSDGSGKRENEEDPLKDENEFDAIVRRKDEEALKKKAERARRKEERKKKERDEAQEECGIDPEMAAMMGFGGFGGGSANR</sequence>
<feature type="region of interest" description="Disordered" evidence="5">
    <location>
        <begin position="1"/>
        <end position="84"/>
    </location>
</feature>
<dbReference type="GO" id="GO:0003676">
    <property type="term" value="F:nucleic acid binding"/>
    <property type="evidence" value="ECO:0007669"/>
    <property type="project" value="InterPro"/>
</dbReference>
<evidence type="ECO:0000256" key="2">
    <source>
        <dbReference type="ARBA" id="ARBA00022771"/>
    </source>
</evidence>
<evidence type="ECO:0000256" key="4">
    <source>
        <dbReference type="ARBA" id="ARBA00023242"/>
    </source>
</evidence>
<dbReference type="GO" id="GO:0000398">
    <property type="term" value="P:mRNA splicing, via spliceosome"/>
    <property type="evidence" value="ECO:0007669"/>
    <property type="project" value="InterPro"/>
</dbReference>
<feature type="compositionally biased region" description="Basic and acidic residues" evidence="5">
    <location>
        <begin position="1"/>
        <end position="19"/>
    </location>
</feature>
<dbReference type="EMBL" id="HBNS01000853">
    <property type="protein sequence ID" value="CAE4579136.1"/>
    <property type="molecule type" value="Transcribed_RNA"/>
</dbReference>
<feature type="region of interest" description="Disordered" evidence="5">
    <location>
        <begin position="196"/>
        <end position="285"/>
    </location>
</feature>
<dbReference type="PANTHER" id="PTHR45986:SF1">
    <property type="entry name" value="ZINC FINGER MATRIN-TYPE PROTEIN 2"/>
    <property type="match status" value="1"/>
</dbReference>
<dbReference type="InterPro" id="IPR040107">
    <property type="entry name" value="Snu23"/>
</dbReference>
<feature type="compositionally biased region" description="Acidic residues" evidence="5">
    <location>
        <begin position="216"/>
        <end position="226"/>
    </location>
</feature>
<evidence type="ECO:0000256" key="3">
    <source>
        <dbReference type="ARBA" id="ARBA00022833"/>
    </source>
</evidence>
<keyword evidence="1" id="KW-0479">Metal-binding</keyword>
<dbReference type="InterPro" id="IPR013087">
    <property type="entry name" value="Znf_C2H2_type"/>
</dbReference>
<organism evidence="7">
    <name type="scientific">Ditylum brightwellii</name>
    <dbReference type="NCBI Taxonomy" id="49249"/>
    <lineage>
        <taxon>Eukaryota</taxon>
        <taxon>Sar</taxon>
        <taxon>Stramenopiles</taxon>
        <taxon>Ochrophyta</taxon>
        <taxon>Bacillariophyta</taxon>
        <taxon>Mediophyceae</taxon>
        <taxon>Lithodesmiophycidae</taxon>
        <taxon>Lithodesmiales</taxon>
        <taxon>Lithodesmiaceae</taxon>
        <taxon>Ditylum</taxon>
    </lineage>
</organism>
<accession>A0A7S4VEA6</accession>
<evidence type="ECO:0000313" key="7">
    <source>
        <dbReference type="EMBL" id="CAE4579136.1"/>
    </source>
</evidence>
<feature type="domain" description="U1-type" evidence="6">
    <location>
        <begin position="134"/>
        <end position="168"/>
    </location>
</feature>
<evidence type="ECO:0000256" key="1">
    <source>
        <dbReference type="ARBA" id="ARBA00022723"/>
    </source>
</evidence>
<evidence type="ECO:0000256" key="5">
    <source>
        <dbReference type="SAM" id="MobiDB-lite"/>
    </source>
</evidence>